<dbReference type="PANTHER" id="PTHR43156">
    <property type="entry name" value="STAGE II SPORULATION PROTEIN E-RELATED"/>
    <property type="match status" value="1"/>
</dbReference>
<keyword evidence="2" id="KW-0597">Phosphoprotein</keyword>
<dbReference type="RefSeq" id="WP_093738810.1">
    <property type="nucleotide sequence ID" value="NZ_FNBP01000001.1"/>
</dbReference>
<dbReference type="InterPro" id="IPR011006">
    <property type="entry name" value="CheY-like_superfamily"/>
</dbReference>
<dbReference type="InterPro" id="IPR001932">
    <property type="entry name" value="PPM-type_phosphatase-like_dom"/>
</dbReference>
<dbReference type="InterPro" id="IPR036457">
    <property type="entry name" value="PPM-type-like_dom_sf"/>
</dbReference>
<dbReference type="InterPro" id="IPR001789">
    <property type="entry name" value="Sig_transdc_resp-reg_receiver"/>
</dbReference>
<evidence type="ECO:0000313" key="5">
    <source>
        <dbReference type="Proteomes" id="UP000199399"/>
    </source>
</evidence>
<dbReference type="Gene3D" id="3.60.40.10">
    <property type="entry name" value="PPM-type phosphatase domain"/>
    <property type="match status" value="1"/>
</dbReference>
<dbReference type="PANTHER" id="PTHR43156:SF2">
    <property type="entry name" value="STAGE II SPORULATION PROTEIN E"/>
    <property type="match status" value="1"/>
</dbReference>
<dbReference type="AlphaFoldDB" id="A0A1G7IX65"/>
<keyword evidence="1" id="KW-0378">Hydrolase</keyword>
<dbReference type="SUPFAM" id="SSF81606">
    <property type="entry name" value="PP2C-like"/>
    <property type="match status" value="1"/>
</dbReference>
<dbReference type="InterPro" id="IPR052016">
    <property type="entry name" value="Bact_Sigma-Reg"/>
</dbReference>
<dbReference type="STRING" id="218672.SAMN04489759_101499"/>
<name>A0A1G7IX65_9RHOB</name>
<keyword evidence="5" id="KW-1185">Reference proteome</keyword>
<gene>
    <name evidence="4" type="ORF">SAMN04489759_101499</name>
</gene>
<feature type="modified residue" description="4-aspartylphosphate" evidence="2">
    <location>
        <position position="69"/>
    </location>
</feature>
<dbReference type="SMART" id="SM00331">
    <property type="entry name" value="PP2C_SIG"/>
    <property type="match status" value="1"/>
</dbReference>
<protein>
    <submittedName>
        <fullName evidence="4">Serine phosphatase RsbU, regulator of sigma subunit</fullName>
    </submittedName>
</protein>
<dbReference type="OrthoDB" id="9811749at2"/>
<dbReference type="GO" id="GO:0016791">
    <property type="term" value="F:phosphatase activity"/>
    <property type="evidence" value="ECO:0007669"/>
    <property type="project" value="TreeGrafter"/>
</dbReference>
<evidence type="ECO:0000313" key="4">
    <source>
        <dbReference type="EMBL" id="SDF16879.1"/>
    </source>
</evidence>
<sequence length="421" mass="45432">MKLDHPCLSSAAAAPAVAPLVLVVDDSRLQLRILSKSLARWGYEVMEASSGEAALALCEERMPELVLSDWMMPGMSGLEFCSAFRELSGDQYGYFILLTAKSDKAEVARGLDAGADDFLTKPVSNAELRARITAGQRILDMQRELTQKNRLISETLGELQRTQEVIEKDLIEAKKLQQSLIRERYRALEGGNLSMMLRSAGHVGGDLVGYFPVRPGQLGLFGLDVSGHGISSALMTARLAGYLSATTPDQNVALALQPDGSYAARPPGEVIEELNELVLDEMDTEHYFTLMLAIIDIDSGAVTIAQAGHPHPALLRSDGTVEQSGTGGFPVGLLSGIKFDQFEMQMSPGDRLLMLSDGVTECPDAAGEMLGEVGLADMLGDLRRFSGPALLSALLWKLSEYAGSRDFPDDVSGILFEYLGT</sequence>
<dbReference type="PROSITE" id="PS50110">
    <property type="entry name" value="RESPONSE_REGULATORY"/>
    <property type="match status" value="1"/>
</dbReference>
<evidence type="ECO:0000259" key="3">
    <source>
        <dbReference type="PROSITE" id="PS50110"/>
    </source>
</evidence>
<proteinExistence type="predicted"/>
<feature type="domain" description="Response regulatory" evidence="3">
    <location>
        <begin position="20"/>
        <end position="136"/>
    </location>
</feature>
<dbReference type="Pfam" id="PF00072">
    <property type="entry name" value="Response_reg"/>
    <property type="match status" value="1"/>
</dbReference>
<dbReference type="SMART" id="SM00448">
    <property type="entry name" value="REC"/>
    <property type="match status" value="1"/>
</dbReference>
<evidence type="ECO:0000256" key="2">
    <source>
        <dbReference type="PROSITE-ProRule" id="PRU00169"/>
    </source>
</evidence>
<evidence type="ECO:0000256" key="1">
    <source>
        <dbReference type="ARBA" id="ARBA00022801"/>
    </source>
</evidence>
<dbReference type="GO" id="GO:0000160">
    <property type="term" value="P:phosphorelay signal transduction system"/>
    <property type="evidence" value="ECO:0007669"/>
    <property type="project" value="InterPro"/>
</dbReference>
<dbReference type="CDD" id="cd17574">
    <property type="entry name" value="REC_OmpR"/>
    <property type="match status" value="1"/>
</dbReference>
<dbReference type="Gene3D" id="3.40.50.2300">
    <property type="match status" value="1"/>
</dbReference>
<dbReference type="Proteomes" id="UP000199399">
    <property type="component" value="Unassembled WGS sequence"/>
</dbReference>
<accession>A0A1G7IX65</accession>
<reference evidence="5" key="1">
    <citation type="submission" date="2016-10" db="EMBL/GenBank/DDBJ databases">
        <authorList>
            <person name="Varghese N."/>
            <person name="Submissions S."/>
        </authorList>
    </citation>
    <scope>NUCLEOTIDE SEQUENCE [LARGE SCALE GENOMIC DNA]</scope>
    <source>
        <strain evidence="5">DSM 16477</strain>
    </source>
</reference>
<dbReference type="SUPFAM" id="SSF52172">
    <property type="entry name" value="CheY-like"/>
    <property type="match status" value="1"/>
</dbReference>
<dbReference type="Pfam" id="PF07228">
    <property type="entry name" value="SpoIIE"/>
    <property type="match status" value="1"/>
</dbReference>
<organism evidence="4 5">
    <name type="scientific">Sulfitobacter delicatus</name>
    <dbReference type="NCBI Taxonomy" id="218672"/>
    <lineage>
        <taxon>Bacteria</taxon>
        <taxon>Pseudomonadati</taxon>
        <taxon>Pseudomonadota</taxon>
        <taxon>Alphaproteobacteria</taxon>
        <taxon>Rhodobacterales</taxon>
        <taxon>Roseobacteraceae</taxon>
        <taxon>Sulfitobacter</taxon>
    </lineage>
</organism>
<dbReference type="EMBL" id="FNBP01000001">
    <property type="protein sequence ID" value="SDF16879.1"/>
    <property type="molecule type" value="Genomic_DNA"/>
</dbReference>